<dbReference type="EMBL" id="AVFL01000005">
    <property type="protein sequence ID" value="EWY41253.1"/>
    <property type="molecule type" value="Genomic_DNA"/>
</dbReference>
<keyword evidence="3" id="KW-1185">Reference proteome</keyword>
<sequence length="176" mass="18412">MENEESTMKKITVPVIALSTALTAILALVGTFVGATPATAQSGSSYAQPNTPGATPGVTATPNRQMQPSGLTNGASSGQVQAPLTPSAARMSGSSTGTQLSLEQGKPSVDDRRGKDQREMELVQTSLLNRFGGMGFAEMRNFRKLGENYAAEVRTVEGIWVNVLIDPVTGAVTVQQ</sequence>
<proteinExistence type="predicted"/>
<feature type="compositionally biased region" description="Basic and acidic residues" evidence="1">
    <location>
        <begin position="108"/>
        <end position="118"/>
    </location>
</feature>
<evidence type="ECO:0000313" key="2">
    <source>
        <dbReference type="EMBL" id="EWY41253.1"/>
    </source>
</evidence>
<reference evidence="2 3" key="1">
    <citation type="submission" date="2013-08" db="EMBL/GenBank/DDBJ databases">
        <title>The genome sequence of Skermanella stibiiresistens.</title>
        <authorList>
            <person name="Zhu W."/>
            <person name="Wang G."/>
        </authorList>
    </citation>
    <scope>NUCLEOTIDE SEQUENCE [LARGE SCALE GENOMIC DNA]</scope>
    <source>
        <strain evidence="2 3">SB22</strain>
    </source>
</reference>
<organism evidence="2 3">
    <name type="scientific">Skermanella stibiiresistens SB22</name>
    <dbReference type="NCBI Taxonomy" id="1385369"/>
    <lineage>
        <taxon>Bacteria</taxon>
        <taxon>Pseudomonadati</taxon>
        <taxon>Pseudomonadota</taxon>
        <taxon>Alphaproteobacteria</taxon>
        <taxon>Rhodospirillales</taxon>
        <taxon>Azospirillaceae</taxon>
        <taxon>Skermanella</taxon>
    </lineage>
</organism>
<feature type="region of interest" description="Disordered" evidence="1">
    <location>
        <begin position="39"/>
        <end position="118"/>
    </location>
</feature>
<accession>W9HBJ8</accession>
<dbReference type="Proteomes" id="UP000019486">
    <property type="component" value="Unassembled WGS sequence"/>
</dbReference>
<protein>
    <submittedName>
        <fullName evidence="2">Uncharacterized protein</fullName>
    </submittedName>
</protein>
<comment type="caution">
    <text evidence="2">The sequence shown here is derived from an EMBL/GenBank/DDBJ whole genome shotgun (WGS) entry which is preliminary data.</text>
</comment>
<name>W9HBJ8_9PROT</name>
<feature type="compositionally biased region" description="Low complexity" evidence="1">
    <location>
        <begin position="49"/>
        <end position="63"/>
    </location>
</feature>
<evidence type="ECO:0000256" key="1">
    <source>
        <dbReference type="SAM" id="MobiDB-lite"/>
    </source>
</evidence>
<feature type="compositionally biased region" description="Polar residues" evidence="1">
    <location>
        <begin position="64"/>
        <end position="84"/>
    </location>
</feature>
<gene>
    <name evidence="2" type="ORF">N825_31595</name>
</gene>
<feature type="compositionally biased region" description="Polar residues" evidence="1">
    <location>
        <begin position="92"/>
        <end position="102"/>
    </location>
</feature>
<evidence type="ECO:0000313" key="3">
    <source>
        <dbReference type="Proteomes" id="UP000019486"/>
    </source>
</evidence>
<dbReference type="AlphaFoldDB" id="W9HBJ8"/>
<feature type="compositionally biased region" description="Polar residues" evidence="1">
    <location>
        <begin position="39"/>
        <end position="48"/>
    </location>
</feature>